<dbReference type="RefSeq" id="WP_356954236.1">
    <property type="nucleotide sequence ID" value="NZ_JBEYBD010000002.1"/>
</dbReference>
<sequence length="261" mass="26224">MGTSGSFGGSGGKDAKDLRDSIAEWLDDDTSAGHTAEGQAGNPEKLDLLRPMIRILANSRGSGGGGGGGAGSSGGSGNGGGRSGGVTRSVQRTSRVAGRAGGLASAYATGDRATLAAAGLNYDELAALGDPLEVGSRIAKAALDSQSDGTFESGEERVIVAELIAWIIDSPTGDVPAPEDIARKSIELIIAECTLSEVSDALRSSDMSAAERRQAEQEIRDSAGVLASKATLSAAGATEAEITAAIREGIDRLAEIYGGES</sequence>
<accession>A0ABV2WIT7</accession>
<dbReference type="EMBL" id="JBEYBF010000001">
    <property type="protein sequence ID" value="MEU1950800.1"/>
    <property type="molecule type" value="Genomic_DNA"/>
</dbReference>
<keyword evidence="3" id="KW-1185">Reference proteome</keyword>
<feature type="compositionally biased region" description="Gly residues" evidence="1">
    <location>
        <begin position="1"/>
        <end position="12"/>
    </location>
</feature>
<feature type="region of interest" description="Disordered" evidence="1">
    <location>
        <begin position="1"/>
        <end position="92"/>
    </location>
</feature>
<feature type="compositionally biased region" description="Gly residues" evidence="1">
    <location>
        <begin position="61"/>
        <end position="84"/>
    </location>
</feature>
<gene>
    <name evidence="2" type="ORF">ABZ510_02980</name>
</gene>
<organism evidence="2 3">
    <name type="scientific">Nocardia rhamnosiphila</name>
    <dbReference type="NCBI Taxonomy" id="426716"/>
    <lineage>
        <taxon>Bacteria</taxon>
        <taxon>Bacillati</taxon>
        <taxon>Actinomycetota</taxon>
        <taxon>Actinomycetes</taxon>
        <taxon>Mycobacteriales</taxon>
        <taxon>Nocardiaceae</taxon>
        <taxon>Nocardia</taxon>
    </lineage>
</organism>
<comment type="caution">
    <text evidence="2">The sequence shown here is derived from an EMBL/GenBank/DDBJ whole genome shotgun (WGS) entry which is preliminary data.</text>
</comment>
<feature type="compositionally biased region" description="Basic and acidic residues" evidence="1">
    <location>
        <begin position="13"/>
        <end position="22"/>
    </location>
</feature>
<evidence type="ECO:0000256" key="1">
    <source>
        <dbReference type="SAM" id="MobiDB-lite"/>
    </source>
</evidence>
<evidence type="ECO:0000313" key="2">
    <source>
        <dbReference type="EMBL" id="MEU1950800.1"/>
    </source>
</evidence>
<evidence type="ECO:0008006" key="4">
    <source>
        <dbReference type="Google" id="ProtNLM"/>
    </source>
</evidence>
<name>A0ABV2WIT7_9NOCA</name>
<dbReference type="Proteomes" id="UP001550628">
    <property type="component" value="Unassembled WGS sequence"/>
</dbReference>
<proteinExistence type="predicted"/>
<evidence type="ECO:0000313" key="3">
    <source>
        <dbReference type="Proteomes" id="UP001550628"/>
    </source>
</evidence>
<reference evidence="2 3" key="1">
    <citation type="submission" date="2024-06" db="EMBL/GenBank/DDBJ databases">
        <title>The Natural Products Discovery Center: Release of the First 8490 Sequenced Strains for Exploring Actinobacteria Biosynthetic Diversity.</title>
        <authorList>
            <person name="Kalkreuter E."/>
            <person name="Kautsar S.A."/>
            <person name="Yang D."/>
            <person name="Bader C.D."/>
            <person name="Teijaro C.N."/>
            <person name="Fluegel L."/>
            <person name="Davis C.M."/>
            <person name="Simpson J.R."/>
            <person name="Lauterbach L."/>
            <person name="Steele A.D."/>
            <person name="Gui C."/>
            <person name="Meng S."/>
            <person name="Li G."/>
            <person name="Viehrig K."/>
            <person name="Ye F."/>
            <person name="Su P."/>
            <person name="Kiefer A.F."/>
            <person name="Nichols A."/>
            <person name="Cepeda A.J."/>
            <person name="Yan W."/>
            <person name="Fan B."/>
            <person name="Jiang Y."/>
            <person name="Adhikari A."/>
            <person name="Zheng C.-J."/>
            <person name="Schuster L."/>
            <person name="Cowan T.M."/>
            <person name="Smanski M.J."/>
            <person name="Chevrette M.G."/>
            <person name="De Carvalho L.P.S."/>
            <person name="Shen B."/>
        </authorList>
    </citation>
    <scope>NUCLEOTIDE SEQUENCE [LARGE SCALE GENOMIC DNA]</scope>
    <source>
        <strain evidence="2 3">NPDC019708</strain>
    </source>
</reference>
<protein>
    <recommendedName>
        <fullName evidence="4">DUF222 domain-containing protein</fullName>
    </recommendedName>
</protein>